<evidence type="ECO:0000313" key="1">
    <source>
        <dbReference type="EMBL" id="PAX08139.1"/>
    </source>
</evidence>
<dbReference type="RefSeq" id="WP_095998381.1">
    <property type="nucleotide sequence ID" value="NZ_NSLI01000003.1"/>
</dbReference>
<comment type="caution">
    <text evidence="1">The sequence shown here is derived from an EMBL/GenBank/DDBJ whole genome shotgun (WGS) entry which is preliminary data.</text>
</comment>
<name>A0A2A2SFW1_9SPHN</name>
<dbReference type="AlphaFoldDB" id="A0A2A2SFW1"/>
<dbReference type="OrthoDB" id="7266775at2"/>
<dbReference type="SUPFAM" id="SSF52096">
    <property type="entry name" value="ClpP/crotonase"/>
    <property type="match status" value="1"/>
</dbReference>
<organism evidence="1 2">
    <name type="scientific">Sphingomonas lenta</name>
    <dbReference type="NCBI Taxonomy" id="1141887"/>
    <lineage>
        <taxon>Bacteria</taxon>
        <taxon>Pseudomonadati</taxon>
        <taxon>Pseudomonadota</taxon>
        <taxon>Alphaproteobacteria</taxon>
        <taxon>Sphingomonadales</taxon>
        <taxon>Sphingomonadaceae</taxon>
        <taxon>Sphingomonas</taxon>
    </lineage>
</organism>
<dbReference type="InterPro" id="IPR029045">
    <property type="entry name" value="ClpP/crotonase-like_dom_sf"/>
</dbReference>
<dbReference type="Gene3D" id="3.90.226.10">
    <property type="entry name" value="2-enoyl-CoA Hydratase, Chain A, domain 1"/>
    <property type="match status" value="1"/>
</dbReference>
<protein>
    <submittedName>
        <fullName evidence="1">Peptidase S41</fullName>
    </submittedName>
</protein>
<evidence type="ECO:0000313" key="2">
    <source>
        <dbReference type="Proteomes" id="UP000218151"/>
    </source>
</evidence>
<dbReference type="Proteomes" id="UP000218151">
    <property type="component" value="Unassembled WGS sequence"/>
</dbReference>
<dbReference type="EMBL" id="NSLI01000003">
    <property type="protein sequence ID" value="PAX08139.1"/>
    <property type="molecule type" value="Genomic_DNA"/>
</dbReference>
<keyword evidence="2" id="KW-1185">Reference proteome</keyword>
<proteinExistence type="predicted"/>
<sequence>MPLLMSMALSVAVADTDWGAKLKRDADRFRAVVLDSHPGPVDPENPRFRETLERAHARALERARTTTSHVHRFWALWELTAAFDDGHLGILTPDGPAPRAYHWAGFVTRFADGRHVVSHSEEPGIVVGATVAACDGRDTASLAAERVGRFHGKWTLRSYRERLSGSLFMPSDNPWNAPLTRCTFERGGATRDVVLRWRPISADRMWKLGEAEHKARVRHRSPVSLERLSDGSFWVNMGSFEADPQSEQGRALTALNAEIAARADEIRRSPRVVFDLRGNNGGSSSWINQAAGAIWGEGAVNGRTHVSEGVDWRVSDANVAAVREYQRMFEGKRESDPAIYKGVNALAEGLTRARAQGVQLWREPDDLWPEPEGGPVHAVSAKAFVFTDEDCASACLDAVDVLTAMGATQVGRETSADTLYMETRDETTADGARIWVPMKVYRGRPRGSNVPATPKHEWTGALGDTAGIRRWIASL</sequence>
<reference evidence="2" key="1">
    <citation type="submission" date="2017-09" db="EMBL/GenBank/DDBJ databases">
        <authorList>
            <person name="Feng G."/>
            <person name="Zhu H."/>
        </authorList>
    </citation>
    <scope>NUCLEOTIDE SEQUENCE [LARGE SCALE GENOMIC DNA]</scope>
    <source>
        <strain evidence="2">1PNM-20</strain>
    </source>
</reference>
<accession>A0A2A2SFW1</accession>
<gene>
    <name evidence="1" type="ORF">CKY28_11185</name>
</gene>